<protein>
    <submittedName>
        <fullName evidence="2">ModE family transcriptional regulator</fullName>
    </submittedName>
</protein>
<dbReference type="PANTHER" id="PTHR30432">
    <property type="entry name" value="TRANSCRIPTIONAL REGULATOR MODE"/>
    <property type="match status" value="1"/>
</dbReference>
<dbReference type="EMBL" id="PTRA01000001">
    <property type="protein sequence ID" value="PQA59314.1"/>
    <property type="molecule type" value="Genomic_DNA"/>
</dbReference>
<sequence length="111" mass="12349">MAFKLNGRIWIEGEDRFIGIGKLRLLEQIERTGSISASAKALGMSYKRAWDLIQSVNKQAPSPLVSTQAGGERGGGAVLTEEGKRWVGIYQNIHERFQEFLNLESEKLASL</sequence>
<evidence type="ECO:0000313" key="3">
    <source>
        <dbReference type="Proteomes" id="UP000239590"/>
    </source>
</evidence>
<accession>A0A2S7INL3</accession>
<evidence type="ECO:0000313" key="2">
    <source>
        <dbReference type="EMBL" id="PQA59314.1"/>
    </source>
</evidence>
<dbReference type="AlphaFoldDB" id="A0A2S7INL3"/>
<dbReference type="PANTHER" id="PTHR30432:SF1">
    <property type="entry name" value="DNA-BINDING TRANSCRIPTIONAL DUAL REGULATOR MODE"/>
    <property type="match status" value="1"/>
</dbReference>
<dbReference type="InterPro" id="IPR036388">
    <property type="entry name" value="WH-like_DNA-bd_sf"/>
</dbReference>
<comment type="caution">
    <text evidence="2">The sequence shown here is derived from an EMBL/GenBank/DDBJ whole genome shotgun (WGS) entry which is preliminary data.</text>
</comment>
<dbReference type="InterPro" id="IPR036390">
    <property type="entry name" value="WH_DNA-bd_sf"/>
</dbReference>
<keyword evidence="3" id="KW-1185">Reference proteome</keyword>
<dbReference type="GO" id="GO:0003700">
    <property type="term" value="F:DNA-binding transcription factor activity"/>
    <property type="evidence" value="ECO:0007669"/>
    <property type="project" value="InterPro"/>
</dbReference>
<proteinExistence type="predicted"/>
<dbReference type="Gene3D" id="1.10.10.10">
    <property type="entry name" value="Winged helix-like DNA-binding domain superfamily/Winged helix DNA-binding domain"/>
    <property type="match status" value="1"/>
</dbReference>
<feature type="domain" description="HTH lysR-type" evidence="1">
    <location>
        <begin position="22"/>
        <end position="84"/>
    </location>
</feature>
<dbReference type="Pfam" id="PF00126">
    <property type="entry name" value="HTH_1"/>
    <property type="match status" value="1"/>
</dbReference>
<reference evidence="3" key="1">
    <citation type="submission" date="2018-02" db="EMBL/GenBank/DDBJ databases">
        <title>Genome sequencing of Solimonas sp. HR-BB.</title>
        <authorList>
            <person name="Lee Y."/>
            <person name="Jeon C.O."/>
        </authorList>
    </citation>
    <scope>NUCLEOTIDE SEQUENCE [LARGE SCALE GENOMIC DNA]</scope>
    <source>
        <strain evidence="3">HR-U</strain>
    </source>
</reference>
<dbReference type="InterPro" id="IPR000847">
    <property type="entry name" value="LysR_HTH_N"/>
</dbReference>
<dbReference type="Proteomes" id="UP000239590">
    <property type="component" value="Unassembled WGS sequence"/>
</dbReference>
<dbReference type="RefSeq" id="WP_104710708.1">
    <property type="nucleotide sequence ID" value="NZ_PTRA01000001.1"/>
</dbReference>
<evidence type="ECO:0000259" key="1">
    <source>
        <dbReference type="Pfam" id="PF00126"/>
    </source>
</evidence>
<dbReference type="InterPro" id="IPR051815">
    <property type="entry name" value="Molybdate_resp_trans_reg"/>
</dbReference>
<organism evidence="2 3">
    <name type="scientific">Siphonobacter curvatus</name>
    <dbReference type="NCBI Taxonomy" id="2094562"/>
    <lineage>
        <taxon>Bacteria</taxon>
        <taxon>Pseudomonadati</taxon>
        <taxon>Bacteroidota</taxon>
        <taxon>Cytophagia</taxon>
        <taxon>Cytophagales</taxon>
        <taxon>Cytophagaceae</taxon>
        <taxon>Siphonobacter</taxon>
    </lineage>
</organism>
<dbReference type="OrthoDB" id="9805928at2"/>
<gene>
    <name evidence="2" type="ORF">C5O19_06585</name>
</gene>
<name>A0A2S7INL3_9BACT</name>
<dbReference type="SUPFAM" id="SSF46785">
    <property type="entry name" value="Winged helix' DNA-binding domain"/>
    <property type="match status" value="1"/>
</dbReference>